<accession>A0A7J7DMK9</accession>
<proteinExistence type="predicted"/>
<protein>
    <submittedName>
        <fullName evidence="1">Uncharacterized protein</fullName>
    </submittedName>
</protein>
<organism evidence="1 2">
    <name type="scientific">Tripterygium wilfordii</name>
    <name type="common">Thunder God vine</name>
    <dbReference type="NCBI Taxonomy" id="458696"/>
    <lineage>
        <taxon>Eukaryota</taxon>
        <taxon>Viridiplantae</taxon>
        <taxon>Streptophyta</taxon>
        <taxon>Embryophyta</taxon>
        <taxon>Tracheophyta</taxon>
        <taxon>Spermatophyta</taxon>
        <taxon>Magnoliopsida</taxon>
        <taxon>eudicotyledons</taxon>
        <taxon>Gunneridae</taxon>
        <taxon>Pentapetalae</taxon>
        <taxon>rosids</taxon>
        <taxon>fabids</taxon>
        <taxon>Celastrales</taxon>
        <taxon>Celastraceae</taxon>
        <taxon>Tripterygium</taxon>
    </lineage>
</organism>
<name>A0A7J7DMK9_TRIWF</name>
<dbReference type="EMBL" id="JAAARO010000005">
    <property type="protein sequence ID" value="KAF5747519.1"/>
    <property type="molecule type" value="Genomic_DNA"/>
</dbReference>
<keyword evidence="2" id="KW-1185">Reference proteome</keyword>
<reference evidence="1 2" key="1">
    <citation type="journal article" date="2020" name="Nat. Commun.">
        <title>Genome of Tripterygium wilfordii and identification of cytochrome P450 involved in triptolide biosynthesis.</title>
        <authorList>
            <person name="Tu L."/>
            <person name="Su P."/>
            <person name="Zhang Z."/>
            <person name="Gao L."/>
            <person name="Wang J."/>
            <person name="Hu T."/>
            <person name="Zhou J."/>
            <person name="Zhang Y."/>
            <person name="Zhao Y."/>
            <person name="Liu Y."/>
            <person name="Song Y."/>
            <person name="Tong Y."/>
            <person name="Lu Y."/>
            <person name="Yang J."/>
            <person name="Xu C."/>
            <person name="Jia M."/>
            <person name="Peters R.J."/>
            <person name="Huang L."/>
            <person name="Gao W."/>
        </authorList>
    </citation>
    <scope>NUCLEOTIDE SEQUENCE [LARGE SCALE GENOMIC DNA]</scope>
    <source>
        <strain evidence="2">cv. XIE 37</strain>
        <tissue evidence="1">Leaf</tissue>
    </source>
</reference>
<dbReference type="Proteomes" id="UP000593562">
    <property type="component" value="Unassembled WGS sequence"/>
</dbReference>
<gene>
    <name evidence="1" type="ORF">HS088_TW05G00241</name>
</gene>
<comment type="caution">
    <text evidence="1">The sequence shown here is derived from an EMBL/GenBank/DDBJ whole genome shotgun (WGS) entry which is preliminary data.</text>
</comment>
<dbReference type="InParanoid" id="A0A7J7DMK9"/>
<evidence type="ECO:0000313" key="2">
    <source>
        <dbReference type="Proteomes" id="UP000593562"/>
    </source>
</evidence>
<evidence type="ECO:0000313" key="1">
    <source>
        <dbReference type="EMBL" id="KAF5747519.1"/>
    </source>
</evidence>
<dbReference type="AlphaFoldDB" id="A0A7J7DMK9"/>
<sequence>MVKVTHFTARSDPASEGCFGQNFVGLGAPQSGEMNGGDSKLNGGRSGPDRPLLPCDCREFPSSILVATGDDLKRAWLSYACGVREKLLGSLAVQNSSRTTEFLRWPVRWRSWSCKSVLA</sequence>